<reference evidence="1" key="1">
    <citation type="journal article" date="2019" name="bioRxiv">
        <title>The Genome of the Zebra Mussel, Dreissena polymorpha: A Resource for Invasive Species Research.</title>
        <authorList>
            <person name="McCartney M.A."/>
            <person name="Auch B."/>
            <person name="Kono T."/>
            <person name="Mallez S."/>
            <person name="Zhang Y."/>
            <person name="Obille A."/>
            <person name="Becker A."/>
            <person name="Abrahante J.E."/>
            <person name="Garbe J."/>
            <person name="Badalamenti J.P."/>
            <person name="Herman A."/>
            <person name="Mangelson H."/>
            <person name="Liachko I."/>
            <person name="Sullivan S."/>
            <person name="Sone E.D."/>
            <person name="Koren S."/>
            <person name="Silverstein K.A.T."/>
            <person name="Beckman K.B."/>
            <person name="Gohl D.M."/>
        </authorList>
    </citation>
    <scope>NUCLEOTIDE SEQUENCE</scope>
    <source>
        <strain evidence="1">Duluth1</strain>
        <tissue evidence="1">Whole animal</tissue>
    </source>
</reference>
<accession>A0A9D4EJW8</accession>
<evidence type="ECO:0000313" key="2">
    <source>
        <dbReference type="Proteomes" id="UP000828390"/>
    </source>
</evidence>
<proteinExistence type="predicted"/>
<gene>
    <name evidence="1" type="ORF">DPMN_158960</name>
</gene>
<organism evidence="1 2">
    <name type="scientific">Dreissena polymorpha</name>
    <name type="common">Zebra mussel</name>
    <name type="synonym">Mytilus polymorpha</name>
    <dbReference type="NCBI Taxonomy" id="45954"/>
    <lineage>
        <taxon>Eukaryota</taxon>
        <taxon>Metazoa</taxon>
        <taxon>Spiralia</taxon>
        <taxon>Lophotrochozoa</taxon>
        <taxon>Mollusca</taxon>
        <taxon>Bivalvia</taxon>
        <taxon>Autobranchia</taxon>
        <taxon>Heteroconchia</taxon>
        <taxon>Euheterodonta</taxon>
        <taxon>Imparidentia</taxon>
        <taxon>Neoheterodontei</taxon>
        <taxon>Myida</taxon>
        <taxon>Dreissenoidea</taxon>
        <taxon>Dreissenidae</taxon>
        <taxon>Dreissena</taxon>
    </lineage>
</organism>
<keyword evidence="2" id="KW-1185">Reference proteome</keyword>
<dbReference type="Proteomes" id="UP000828390">
    <property type="component" value="Unassembled WGS sequence"/>
</dbReference>
<sequence>MRSRGIIHSADIMKLRVECLKFGGQNLPFQKKNEPKFEISKDVLEGLIEAGFSVMDMSRLLSVSERTVYRKMSRYDLRIVTLRTSTIKTLIQWCKIVYVNFRDVENR</sequence>
<dbReference type="AlphaFoldDB" id="A0A9D4EJW8"/>
<protein>
    <submittedName>
        <fullName evidence="1">Uncharacterized protein</fullName>
    </submittedName>
</protein>
<comment type="caution">
    <text evidence="1">The sequence shown here is derived from an EMBL/GenBank/DDBJ whole genome shotgun (WGS) entry which is preliminary data.</text>
</comment>
<dbReference type="EMBL" id="JAIWYP010000008">
    <property type="protein sequence ID" value="KAH3781135.1"/>
    <property type="molecule type" value="Genomic_DNA"/>
</dbReference>
<evidence type="ECO:0000313" key="1">
    <source>
        <dbReference type="EMBL" id="KAH3781135.1"/>
    </source>
</evidence>
<reference evidence="1" key="2">
    <citation type="submission" date="2020-11" db="EMBL/GenBank/DDBJ databases">
        <authorList>
            <person name="McCartney M.A."/>
            <person name="Auch B."/>
            <person name="Kono T."/>
            <person name="Mallez S."/>
            <person name="Becker A."/>
            <person name="Gohl D.M."/>
            <person name="Silverstein K.A.T."/>
            <person name="Koren S."/>
            <person name="Bechman K.B."/>
            <person name="Herman A."/>
            <person name="Abrahante J.E."/>
            <person name="Garbe J."/>
        </authorList>
    </citation>
    <scope>NUCLEOTIDE SEQUENCE</scope>
    <source>
        <strain evidence="1">Duluth1</strain>
        <tissue evidence="1">Whole animal</tissue>
    </source>
</reference>
<name>A0A9D4EJW8_DREPO</name>